<dbReference type="Gene3D" id="3.40.50.300">
    <property type="entry name" value="P-loop containing nucleotide triphosphate hydrolases"/>
    <property type="match status" value="2"/>
</dbReference>
<dbReference type="EMBL" id="FXUB01000001">
    <property type="protein sequence ID" value="SMP08980.1"/>
    <property type="molecule type" value="Genomic_DNA"/>
</dbReference>
<reference evidence="2 3" key="1">
    <citation type="submission" date="2017-05" db="EMBL/GenBank/DDBJ databases">
        <authorList>
            <person name="Varghese N."/>
            <person name="Submissions S."/>
        </authorList>
    </citation>
    <scope>NUCLEOTIDE SEQUENCE [LARGE SCALE GENOMIC DNA]</scope>
    <source>
        <strain evidence="2 3">DSM 15522</strain>
    </source>
</reference>
<dbReference type="SUPFAM" id="SSF52540">
    <property type="entry name" value="P-loop containing nucleoside triphosphate hydrolases"/>
    <property type="match status" value="1"/>
</dbReference>
<gene>
    <name evidence="2" type="ORF">SAMN06265339_0676</name>
</gene>
<evidence type="ECO:0000313" key="3">
    <source>
        <dbReference type="Proteomes" id="UP001157911"/>
    </source>
</evidence>
<dbReference type="PANTHER" id="PTHR42957">
    <property type="entry name" value="HELICASE MJ1565-RELATED"/>
    <property type="match status" value="1"/>
</dbReference>
<dbReference type="PROSITE" id="PS50035">
    <property type="entry name" value="PLD"/>
    <property type="match status" value="1"/>
</dbReference>
<dbReference type="InterPro" id="IPR008571">
    <property type="entry name" value="HerA-like"/>
</dbReference>
<organism evidence="2 3">
    <name type="scientific">Desulfurobacterium pacificum</name>
    <dbReference type="NCBI Taxonomy" id="240166"/>
    <lineage>
        <taxon>Bacteria</taxon>
        <taxon>Pseudomonadati</taxon>
        <taxon>Aquificota</taxon>
        <taxon>Aquificia</taxon>
        <taxon>Desulfurobacteriales</taxon>
        <taxon>Desulfurobacteriaceae</taxon>
        <taxon>Desulfurobacterium</taxon>
    </lineage>
</organism>
<name>A0ABY1NG82_9BACT</name>
<dbReference type="CDD" id="cd09117">
    <property type="entry name" value="PLDc_Bfil_DEXD_like"/>
    <property type="match status" value="1"/>
</dbReference>
<feature type="domain" description="PLD phosphodiesterase" evidence="1">
    <location>
        <begin position="81"/>
        <end position="108"/>
    </location>
</feature>
<dbReference type="InterPro" id="IPR002789">
    <property type="entry name" value="HerA_central"/>
</dbReference>
<protein>
    <recommendedName>
        <fullName evidence="1">PLD phosphodiesterase domain-containing protein</fullName>
    </recommendedName>
</protein>
<evidence type="ECO:0000259" key="1">
    <source>
        <dbReference type="PROSITE" id="PS50035"/>
    </source>
</evidence>
<evidence type="ECO:0000313" key="2">
    <source>
        <dbReference type="EMBL" id="SMP08980.1"/>
    </source>
</evidence>
<dbReference type="Pfam" id="PF13091">
    <property type="entry name" value="PLDc_2"/>
    <property type="match status" value="1"/>
</dbReference>
<dbReference type="Pfam" id="PF01935">
    <property type="entry name" value="DUF87"/>
    <property type="match status" value="1"/>
</dbReference>
<dbReference type="Proteomes" id="UP001157911">
    <property type="component" value="Unassembled WGS sequence"/>
</dbReference>
<dbReference type="InterPro" id="IPR025202">
    <property type="entry name" value="PLD-like_dom"/>
</dbReference>
<sequence>MKTLKSEEIYKYLADLIRNANSSVKISSAWLKGNMISLLLSHLRENVELEVILRASELKDLLITDDRVFEEIRKRGGIVYLNNRLHAKFILVDDCKAVVGSANFTGAGLSDYDSGNIEAAVYYDDSDDPGEIKELVDYFERIKEDSSKFDDNLIGFAINPVKSDSFEFILIEPGIKERSYVKVNHLEGTVLAEITTIYSYDMGFFANPFSAGESAVFGSIDEFKTLFSGRKDKDWKKAAVWSYLNENGDKVRIAVAEILGIVTPDGKLETNMEPFDVGEPVCAASKEVLNAVSKTTWSGKSMAYPVEVGVFKGTDQKVFIDAKEVITKHMLILGTTGSGKSHFTKKFLSRLLQQYPVQVFIFDPHGEYYDGLRESVSEKYIEHEEYIEHIVFKETIFPIYPEEVENIIKEIGLSSIISGNSKVAKSNKSRLAAEIKPSLRTTSFKEKNLYDILLNVKTEEDEAISEEVASVLGEEILVSQVSTYDEMDSALKSDKKVIIFNFSCITDPATRVNLAGLVMQELFEKNKKDKKERIVVLEEAHNFAPESSYGDVSAGRNNLALTMARKIASEGRKFNLGLIVITQRPAQVSKYVLSQANTQAMFRTMNDSDLKAIESYVEFAGKSMIGLLPSLRTGVGILSGLGVPFPLVVEVK</sequence>
<proteinExistence type="predicted"/>
<dbReference type="RefSeq" id="WP_283400166.1">
    <property type="nucleotide sequence ID" value="NZ_FXUB01000001.1"/>
</dbReference>
<dbReference type="SUPFAM" id="SSF56024">
    <property type="entry name" value="Phospholipase D/nuclease"/>
    <property type="match status" value="1"/>
</dbReference>
<dbReference type="PANTHER" id="PTHR42957:SF1">
    <property type="entry name" value="HELICASE MJ1565-RELATED"/>
    <property type="match status" value="1"/>
</dbReference>
<accession>A0ABY1NG82</accession>
<dbReference type="InterPro" id="IPR001736">
    <property type="entry name" value="PLipase_D/transphosphatidylase"/>
</dbReference>
<dbReference type="InterPro" id="IPR027417">
    <property type="entry name" value="P-loop_NTPase"/>
</dbReference>
<keyword evidence="3" id="KW-1185">Reference proteome</keyword>
<dbReference type="Gene3D" id="3.30.870.10">
    <property type="entry name" value="Endonuclease Chain A"/>
    <property type="match status" value="1"/>
</dbReference>
<comment type="caution">
    <text evidence="2">The sequence shown here is derived from an EMBL/GenBank/DDBJ whole genome shotgun (WGS) entry which is preliminary data.</text>
</comment>
<dbReference type="SMART" id="SM00155">
    <property type="entry name" value="PLDc"/>
    <property type="match status" value="1"/>
</dbReference>